<dbReference type="Proteomes" id="UP001055460">
    <property type="component" value="Chromosome"/>
</dbReference>
<reference evidence="5" key="1">
    <citation type="submission" date="2022-06" db="EMBL/GenBank/DDBJ databases">
        <title>Physiological and biochemical characterization and genomic elucidation of a strain of the genus Ensifer adhaerens M8 that combines arsenic oxidation and chromium reduction.</title>
        <authorList>
            <person name="Li X."/>
            <person name="Yu c."/>
        </authorList>
    </citation>
    <scope>NUCLEOTIDE SEQUENCE</scope>
    <source>
        <strain evidence="5">M8</strain>
    </source>
</reference>
<dbReference type="PANTHER" id="PTHR33164:SF104">
    <property type="entry name" value="TRANSCRIPTIONAL REGULATORY PROTEIN"/>
    <property type="match status" value="1"/>
</dbReference>
<dbReference type="RefSeq" id="WP_246812749.1">
    <property type="nucleotide sequence ID" value="NZ_CP098807.1"/>
</dbReference>
<evidence type="ECO:0000313" key="6">
    <source>
        <dbReference type="Proteomes" id="UP001055460"/>
    </source>
</evidence>
<dbReference type="Pfam" id="PF12802">
    <property type="entry name" value="MarR_2"/>
    <property type="match status" value="1"/>
</dbReference>
<dbReference type="PROSITE" id="PS01117">
    <property type="entry name" value="HTH_MARR_1"/>
    <property type="match status" value="1"/>
</dbReference>
<accession>A0A9Q8Y7T3</accession>
<feature type="domain" description="HTH marR-type" evidence="4">
    <location>
        <begin position="1"/>
        <end position="151"/>
    </location>
</feature>
<protein>
    <submittedName>
        <fullName evidence="5">MarR family winged helix-turn-helix transcriptional regulator</fullName>
    </submittedName>
</protein>
<dbReference type="GO" id="GO:0006950">
    <property type="term" value="P:response to stress"/>
    <property type="evidence" value="ECO:0007669"/>
    <property type="project" value="TreeGrafter"/>
</dbReference>
<dbReference type="AlphaFoldDB" id="A0A9Q8Y7T3"/>
<dbReference type="Gene3D" id="1.10.10.10">
    <property type="entry name" value="Winged helix-like DNA-binding domain superfamily/Winged helix DNA-binding domain"/>
    <property type="match status" value="1"/>
</dbReference>
<keyword evidence="3" id="KW-0804">Transcription</keyword>
<dbReference type="GO" id="GO:0003677">
    <property type="term" value="F:DNA binding"/>
    <property type="evidence" value="ECO:0007669"/>
    <property type="project" value="UniProtKB-KW"/>
</dbReference>
<name>A0A9Q8Y7T3_ENSAD</name>
<organism evidence="5 6">
    <name type="scientific">Ensifer adhaerens</name>
    <name type="common">Sinorhizobium morelense</name>
    <dbReference type="NCBI Taxonomy" id="106592"/>
    <lineage>
        <taxon>Bacteria</taxon>
        <taxon>Pseudomonadati</taxon>
        <taxon>Pseudomonadota</taxon>
        <taxon>Alphaproteobacteria</taxon>
        <taxon>Hyphomicrobiales</taxon>
        <taxon>Rhizobiaceae</taxon>
        <taxon>Sinorhizobium/Ensifer group</taxon>
        <taxon>Ensifer</taxon>
    </lineage>
</organism>
<dbReference type="SMART" id="SM00347">
    <property type="entry name" value="HTH_MARR"/>
    <property type="match status" value="1"/>
</dbReference>
<dbReference type="InterPro" id="IPR036390">
    <property type="entry name" value="WH_DNA-bd_sf"/>
</dbReference>
<dbReference type="InterPro" id="IPR000835">
    <property type="entry name" value="HTH_MarR-typ"/>
</dbReference>
<evidence type="ECO:0000256" key="3">
    <source>
        <dbReference type="ARBA" id="ARBA00023163"/>
    </source>
</evidence>
<evidence type="ECO:0000256" key="2">
    <source>
        <dbReference type="ARBA" id="ARBA00023125"/>
    </source>
</evidence>
<evidence type="ECO:0000313" key="5">
    <source>
        <dbReference type="EMBL" id="USJ23331.1"/>
    </source>
</evidence>
<proteinExistence type="predicted"/>
<dbReference type="GO" id="GO:0003700">
    <property type="term" value="F:DNA-binding transcription factor activity"/>
    <property type="evidence" value="ECO:0007669"/>
    <property type="project" value="InterPro"/>
</dbReference>
<dbReference type="InterPro" id="IPR039422">
    <property type="entry name" value="MarR/SlyA-like"/>
</dbReference>
<dbReference type="InterPro" id="IPR036388">
    <property type="entry name" value="WH-like_DNA-bd_sf"/>
</dbReference>
<dbReference type="PANTHER" id="PTHR33164">
    <property type="entry name" value="TRANSCRIPTIONAL REGULATOR, MARR FAMILY"/>
    <property type="match status" value="1"/>
</dbReference>
<sequence length="151" mass="17005">MSKETKIDEKGPGPETTAAWIGLMRARECVLARIEADFKGASLPPLGWYDVLWELVQAEDGRLRPFEIEARTLLAQYNLSRLIDRLVKEGLVRREAFDADGRGQWVVVTEAGRALRARMWQTYGPSIESHVGARLTEAEARQLTGLLAKLR</sequence>
<dbReference type="InterPro" id="IPR023187">
    <property type="entry name" value="Tscrpt_reg_MarR-type_CS"/>
</dbReference>
<dbReference type="PROSITE" id="PS50995">
    <property type="entry name" value="HTH_MARR_2"/>
    <property type="match status" value="1"/>
</dbReference>
<keyword evidence="2" id="KW-0238">DNA-binding</keyword>
<dbReference type="EMBL" id="CP098807">
    <property type="protein sequence ID" value="USJ23331.1"/>
    <property type="molecule type" value="Genomic_DNA"/>
</dbReference>
<evidence type="ECO:0000259" key="4">
    <source>
        <dbReference type="PROSITE" id="PS50995"/>
    </source>
</evidence>
<dbReference type="SUPFAM" id="SSF46785">
    <property type="entry name" value="Winged helix' DNA-binding domain"/>
    <property type="match status" value="1"/>
</dbReference>
<dbReference type="PRINTS" id="PR00598">
    <property type="entry name" value="HTHMARR"/>
</dbReference>
<evidence type="ECO:0000256" key="1">
    <source>
        <dbReference type="ARBA" id="ARBA00023015"/>
    </source>
</evidence>
<keyword evidence="1" id="KW-0805">Transcription regulation</keyword>
<gene>
    <name evidence="5" type="ORF">NE863_18985</name>
</gene>